<keyword evidence="3" id="KW-1185">Reference proteome</keyword>
<evidence type="ECO:0000256" key="1">
    <source>
        <dbReference type="SAM" id="Phobius"/>
    </source>
</evidence>
<reference evidence="2 3" key="1">
    <citation type="submission" date="2019-08" db="EMBL/GenBank/DDBJ databases">
        <title>Phlebobacter frassis gen. nov. sp. nov., a new member of family Sphingobacteriaceae isolated from sand fly rearing media.</title>
        <authorList>
            <person name="Kakumanu M.L."/>
            <person name="Marayati B.F."/>
            <person name="Wada-Katsumata A."/>
            <person name="Wasserberg G."/>
            <person name="Schal C."/>
            <person name="Apperson C.S."/>
            <person name="Ponnusamy L."/>
        </authorList>
    </citation>
    <scope>NUCLEOTIDE SEQUENCE [LARGE SCALE GENOMIC DNA]</scope>
    <source>
        <strain evidence="2 3">SSI9</strain>
    </source>
</reference>
<dbReference type="AlphaFoldDB" id="A0A5D4H304"/>
<feature type="transmembrane region" description="Helical" evidence="1">
    <location>
        <begin position="250"/>
        <end position="271"/>
    </location>
</feature>
<evidence type="ECO:0000313" key="3">
    <source>
        <dbReference type="Proteomes" id="UP000322362"/>
    </source>
</evidence>
<dbReference type="InterPro" id="IPR025367">
    <property type="entry name" value="DUF4271"/>
</dbReference>
<keyword evidence="1" id="KW-0812">Transmembrane</keyword>
<name>A0A5D4H304_9SPHI</name>
<feature type="transmembrane region" description="Helical" evidence="1">
    <location>
        <begin position="102"/>
        <end position="122"/>
    </location>
</feature>
<feature type="transmembrane region" description="Helical" evidence="1">
    <location>
        <begin position="224"/>
        <end position="244"/>
    </location>
</feature>
<feature type="transmembrane region" description="Helical" evidence="1">
    <location>
        <begin position="283"/>
        <end position="304"/>
    </location>
</feature>
<evidence type="ECO:0000313" key="2">
    <source>
        <dbReference type="EMBL" id="TYR34409.1"/>
    </source>
</evidence>
<comment type="caution">
    <text evidence="2">The sequence shown here is derived from an EMBL/GenBank/DDBJ whole genome shotgun (WGS) entry which is preliminary data.</text>
</comment>
<feature type="transmembrane region" description="Helical" evidence="1">
    <location>
        <begin position="192"/>
        <end position="212"/>
    </location>
</feature>
<dbReference type="Proteomes" id="UP000322362">
    <property type="component" value="Unassembled WGS sequence"/>
</dbReference>
<gene>
    <name evidence="2" type="ORF">FXV77_15410</name>
</gene>
<feature type="transmembrane region" description="Helical" evidence="1">
    <location>
        <begin position="154"/>
        <end position="172"/>
    </location>
</feature>
<dbReference type="Pfam" id="PF14093">
    <property type="entry name" value="DUF4271"/>
    <property type="match status" value="1"/>
</dbReference>
<proteinExistence type="predicted"/>
<accession>A0A5D4H304</accession>
<organism evidence="2 3">
    <name type="scientific">Sphingobacterium phlebotomi</name>
    <dbReference type="NCBI Taxonomy" id="2605433"/>
    <lineage>
        <taxon>Bacteria</taxon>
        <taxon>Pseudomonadati</taxon>
        <taxon>Bacteroidota</taxon>
        <taxon>Sphingobacteriia</taxon>
        <taxon>Sphingobacteriales</taxon>
        <taxon>Sphingobacteriaceae</taxon>
        <taxon>Sphingobacterium</taxon>
    </lineage>
</organism>
<dbReference type="EMBL" id="VTAV01000012">
    <property type="protein sequence ID" value="TYR34409.1"/>
    <property type="molecule type" value="Genomic_DNA"/>
</dbReference>
<sequence length="309" mass="36209">MYLLKRIFLSSILCLIISIAWEQEDTTRMLTIRESVKETEIDMFNYIFPSTDRPNKLLEQFLSDIEYRSVNPVAALDYMQSINKSSESISHGQGEIKSERPVWVLVVVFLLFLAVALVRLAFPGDFTMIVQAYYDERTLQQVSKEDNMLTSWPYIFLYLIFSLALGLFIVLLESSFERFDVLSLENYLRTALLVALLFIIKILLIRFISFVFEIDRLVREYVTVLYLVYFNSMLFLMPFLLTVTLVPTTYFKILLILFSILVSILFIYRFLRTAFRLFGNLKFSVFYLILYLCALEVAPILILVRTLSN</sequence>
<keyword evidence="1" id="KW-1133">Transmembrane helix</keyword>
<protein>
    <submittedName>
        <fullName evidence="2">DUF4271 domain-containing protein</fullName>
    </submittedName>
</protein>
<keyword evidence="1" id="KW-0472">Membrane</keyword>
<dbReference type="RefSeq" id="WP_148920132.1">
    <property type="nucleotide sequence ID" value="NZ_VTAV01000012.1"/>
</dbReference>